<feature type="compositionally biased region" description="Low complexity" evidence="1">
    <location>
        <begin position="47"/>
        <end position="59"/>
    </location>
</feature>
<comment type="caution">
    <text evidence="4">The sequence shown here is derived from an EMBL/GenBank/DDBJ whole genome shotgun (WGS) entry which is preliminary data.</text>
</comment>
<gene>
    <name evidence="4" type="ORF">COCNU_14G003380</name>
</gene>
<feature type="chain" id="PRO_5035452905" evidence="2">
    <location>
        <begin position="24"/>
        <end position="327"/>
    </location>
</feature>
<evidence type="ECO:0000256" key="1">
    <source>
        <dbReference type="SAM" id="MobiDB-lite"/>
    </source>
</evidence>
<dbReference type="Pfam" id="PF00188">
    <property type="entry name" value="CAP"/>
    <property type="match status" value="1"/>
</dbReference>
<reference evidence="4" key="2">
    <citation type="submission" date="2019-07" db="EMBL/GenBank/DDBJ databases">
        <authorList>
            <person name="Yang Y."/>
            <person name="Bocs S."/>
            <person name="Baudouin L."/>
        </authorList>
    </citation>
    <scope>NUCLEOTIDE SEQUENCE</scope>
    <source>
        <tissue evidence="4">Spear leaf of Hainan Tall coconut</tissue>
    </source>
</reference>
<dbReference type="InterPro" id="IPR018244">
    <property type="entry name" value="Allrgn_V5/Tpx1_CS"/>
</dbReference>
<dbReference type="PROSITE" id="PS01009">
    <property type="entry name" value="CRISP_1"/>
    <property type="match status" value="1"/>
</dbReference>
<dbReference type="FunFam" id="3.40.33.10:FF:000004">
    <property type="entry name" value="CAP, cysteine-rich secretory protein, antigen 5"/>
    <property type="match status" value="1"/>
</dbReference>
<dbReference type="InterPro" id="IPR001283">
    <property type="entry name" value="CRISP-related"/>
</dbReference>
<protein>
    <submittedName>
        <fullName evidence="4">Putative Pathogenesis-related protein</fullName>
    </submittedName>
</protein>
<accession>A0A8K0NCR1</accession>
<dbReference type="InterPro" id="IPR014044">
    <property type="entry name" value="CAP_dom"/>
</dbReference>
<evidence type="ECO:0000259" key="3">
    <source>
        <dbReference type="SMART" id="SM00198"/>
    </source>
</evidence>
<keyword evidence="5" id="KW-1185">Reference proteome</keyword>
<dbReference type="GO" id="GO:0005576">
    <property type="term" value="C:extracellular region"/>
    <property type="evidence" value="ECO:0007669"/>
    <property type="project" value="InterPro"/>
</dbReference>
<keyword evidence="2" id="KW-0732">Signal</keyword>
<name>A0A8K0NCR1_COCNU</name>
<feature type="compositionally biased region" description="Polar residues" evidence="1">
    <location>
        <begin position="73"/>
        <end position="104"/>
    </location>
</feature>
<dbReference type="InterPro" id="IPR035940">
    <property type="entry name" value="CAP_sf"/>
</dbReference>
<dbReference type="SUPFAM" id="SSF55797">
    <property type="entry name" value="PR-1-like"/>
    <property type="match status" value="1"/>
</dbReference>
<dbReference type="PROSITE" id="PS01010">
    <property type="entry name" value="CRISP_2"/>
    <property type="match status" value="1"/>
</dbReference>
<reference evidence="4" key="1">
    <citation type="journal article" date="2017" name="Gigascience">
        <title>The genome draft of coconut (Cocos nucifera).</title>
        <authorList>
            <person name="Xiao Y."/>
            <person name="Xu P."/>
            <person name="Fan H."/>
            <person name="Baudouin L."/>
            <person name="Xia W."/>
            <person name="Bocs S."/>
            <person name="Xu J."/>
            <person name="Li Q."/>
            <person name="Guo A."/>
            <person name="Zhou L."/>
            <person name="Li J."/>
            <person name="Wu Y."/>
            <person name="Ma Z."/>
            <person name="Armero A."/>
            <person name="Issali A.E."/>
            <person name="Liu N."/>
            <person name="Peng M."/>
            <person name="Yang Y."/>
        </authorList>
    </citation>
    <scope>NUCLEOTIDE SEQUENCE</scope>
    <source>
        <tissue evidence="4">Spear leaf of Hainan Tall coconut</tissue>
    </source>
</reference>
<evidence type="ECO:0000313" key="4">
    <source>
        <dbReference type="EMBL" id="KAG1367870.1"/>
    </source>
</evidence>
<feature type="region of interest" description="Disordered" evidence="1">
    <location>
        <begin position="37"/>
        <end position="180"/>
    </location>
</feature>
<dbReference type="EMBL" id="CM017885">
    <property type="protein sequence ID" value="KAG1367870.1"/>
    <property type="molecule type" value="Genomic_DNA"/>
</dbReference>
<dbReference type="CDD" id="cd05381">
    <property type="entry name" value="CAP_PR-1"/>
    <property type="match status" value="1"/>
</dbReference>
<dbReference type="AlphaFoldDB" id="A0A8K0NCR1"/>
<dbReference type="OrthoDB" id="337038at2759"/>
<feature type="compositionally biased region" description="Polar residues" evidence="1">
    <location>
        <begin position="127"/>
        <end position="141"/>
    </location>
</feature>
<dbReference type="Proteomes" id="UP000797356">
    <property type="component" value="Chromosome 14"/>
</dbReference>
<proteinExistence type="predicted"/>
<dbReference type="Gene3D" id="3.40.33.10">
    <property type="entry name" value="CAP"/>
    <property type="match status" value="1"/>
</dbReference>
<dbReference type="PRINTS" id="PR00837">
    <property type="entry name" value="V5TPXLIKE"/>
</dbReference>
<dbReference type="PANTHER" id="PTHR10334">
    <property type="entry name" value="CYSTEINE-RICH SECRETORY PROTEIN-RELATED"/>
    <property type="match status" value="1"/>
</dbReference>
<dbReference type="SMART" id="SM00198">
    <property type="entry name" value="SCP"/>
    <property type="match status" value="1"/>
</dbReference>
<feature type="signal peptide" evidence="2">
    <location>
        <begin position="1"/>
        <end position="23"/>
    </location>
</feature>
<evidence type="ECO:0000313" key="5">
    <source>
        <dbReference type="Proteomes" id="UP000797356"/>
    </source>
</evidence>
<sequence length="327" mass="34601">MAGPTLPLLAILLPLLFVPLAAPQLIPPAPLPSPPLSSPPLITSANSPPVSSPPLITSLPSPPLSSPPLITSANSPPVSSPPLITSANSPPVSSPPLITSANSPPVSPPPLITSANSPPVSPPPLITSANSPPVSSPPLITSASSPPVSSPPLITSANPPPVSDGVDAGPPTNPPGLVSFTGGRGMYKKMAREFLQAHNAVRKHAGERPYVWDRKLARYARRWAETRRENCDTTHSHGPYGENMFWGTGWDWKAKQAVQSWVKEHLYYNRTDRSCWPGKMCGHFTQIVWNSTVGVGCARVECYHGGVIISCNYDPPGNYVGEDPFTS</sequence>
<feature type="domain" description="SCP" evidence="3">
    <location>
        <begin position="189"/>
        <end position="321"/>
    </location>
</feature>
<organism evidence="4 5">
    <name type="scientific">Cocos nucifera</name>
    <name type="common">Coconut palm</name>
    <dbReference type="NCBI Taxonomy" id="13894"/>
    <lineage>
        <taxon>Eukaryota</taxon>
        <taxon>Viridiplantae</taxon>
        <taxon>Streptophyta</taxon>
        <taxon>Embryophyta</taxon>
        <taxon>Tracheophyta</taxon>
        <taxon>Spermatophyta</taxon>
        <taxon>Magnoliopsida</taxon>
        <taxon>Liliopsida</taxon>
        <taxon>Arecaceae</taxon>
        <taxon>Arecoideae</taxon>
        <taxon>Cocoseae</taxon>
        <taxon>Attaleinae</taxon>
        <taxon>Cocos</taxon>
    </lineage>
</organism>
<evidence type="ECO:0000256" key="2">
    <source>
        <dbReference type="SAM" id="SignalP"/>
    </source>
</evidence>